<dbReference type="AlphaFoldDB" id="A0A0X8XBD2"/>
<evidence type="ECO:0000256" key="6">
    <source>
        <dbReference type="ARBA" id="ARBA00011439"/>
    </source>
</evidence>
<keyword evidence="7" id="KW-0732">Signal</keyword>
<dbReference type="EMBL" id="AP017372">
    <property type="protein sequence ID" value="BAU58867.2"/>
    <property type="molecule type" value="Genomic_DNA"/>
</dbReference>
<keyword evidence="12" id="KW-0449">Lipoprotein</keyword>
<dbReference type="Pfam" id="PF02107">
    <property type="entry name" value="FlgH"/>
    <property type="match status" value="1"/>
</dbReference>
<dbReference type="PRINTS" id="PR01008">
    <property type="entry name" value="FLGLRINGFLGH"/>
</dbReference>
<dbReference type="Proteomes" id="UP000218890">
    <property type="component" value="Chromosome"/>
</dbReference>
<evidence type="ECO:0000256" key="4">
    <source>
        <dbReference type="ARBA" id="ARBA00004635"/>
    </source>
</evidence>
<protein>
    <submittedName>
        <fullName evidence="13">Flagellar L-ring protein FlgH</fullName>
    </submittedName>
</protein>
<evidence type="ECO:0000256" key="9">
    <source>
        <dbReference type="ARBA" id="ARBA00023139"/>
    </source>
</evidence>
<keyword evidence="10" id="KW-0975">Bacterial flagellum</keyword>
<accession>A0A0X8XBD2</accession>
<comment type="similarity">
    <text evidence="5">Belongs to the FlgH family.</text>
</comment>
<dbReference type="GO" id="GO:0009279">
    <property type="term" value="C:cell outer membrane"/>
    <property type="evidence" value="ECO:0007669"/>
    <property type="project" value="UniProtKB-SubCell"/>
</dbReference>
<sequence>MAESPRGALFDEQQRMRLFEDRSARRQGDLITVIVEEEMSGSRSVGADMFRAAEGDFPTPQFGGEDFDIAGRPMSFEHDSESNFEGGGGADQDTSLSGTITAVVVDTLPNGQMVIQGQKAVTVSQGEEYLTISGIVRPDDVGANNEVSSDKIAAMQVGYTGEGSIDDAAAPGWMSRFFMSR</sequence>
<dbReference type="KEGG" id="hhk:HH1059_21580"/>
<gene>
    <name evidence="13" type="primary">flgH</name>
    <name evidence="13" type="ORF">HH1059_21580</name>
</gene>
<keyword evidence="13" id="KW-0282">Flagellum</keyword>
<evidence type="ECO:0000256" key="12">
    <source>
        <dbReference type="ARBA" id="ARBA00023288"/>
    </source>
</evidence>
<evidence type="ECO:0000256" key="1">
    <source>
        <dbReference type="ARBA" id="ARBA00002591"/>
    </source>
</evidence>
<proteinExistence type="inferred from homology"/>
<evidence type="ECO:0000256" key="2">
    <source>
        <dbReference type="ARBA" id="ARBA00004117"/>
    </source>
</evidence>
<keyword evidence="13" id="KW-0969">Cilium</keyword>
<dbReference type="PANTHER" id="PTHR34933">
    <property type="entry name" value="FLAGELLAR L-RING PROTEIN"/>
    <property type="match status" value="1"/>
</dbReference>
<dbReference type="PANTHER" id="PTHR34933:SF1">
    <property type="entry name" value="FLAGELLAR L-RING PROTEIN"/>
    <property type="match status" value="1"/>
</dbReference>
<name>A0A0X8XBD2_HALHR</name>
<evidence type="ECO:0000256" key="5">
    <source>
        <dbReference type="ARBA" id="ARBA00006929"/>
    </source>
</evidence>
<dbReference type="GO" id="GO:0071973">
    <property type="term" value="P:bacterial-type flagellum-dependent cell motility"/>
    <property type="evidence" value="ECO:0007669"/>
    <property type="project" value="InterPro"/>
</dbReference>
<reference evidence="13" key="1">
    <citation type="submission" date="2016-02" db="EMBL/GenBank/DDBJ databases">
        <title>Halorhodospira halochloris DSM-1059 complete genome, version 2.</title>
        <authorList>
            <person name="Tsukatani Y."/>
        </authorList>
    </citation>
    <scope>NUCLEOTIDE SEQUENCE</scope>
    <source>
        <strain evidence="13">DSM 1059</strain>
    </source>
</reference>
<comment type="subcellular location">
    <subcellularLocation>
        <location evidence="2">Bacterial flagellum basal body</location>
    </subcellularLocation>
    <subcellularLocation>
        <location evidence="3">Cell outer membrane</location>
    </subcellularLocation>
    <subcellularLocation>
        <location evidence="4">Membrane</location>
        <topology evidence="4">Lipid-anchor</topology>
    </subcellularLocation>
</comment>
<comment type="function">
    <text evidence="1">Assembles around the rod to form the L-ring and probably protects the motor/basal body from shearing forces during rotation.</text>
</comment>
<evidence type="ECO:0000313" key="13">
    <source>
        <dbReference type="EMBL" id="BAU58867.2"/>
    </source>
</evidence>
<keyword evidence="13" id="KW-0966">Cell projection</keyword>
<keyword evidence="11" id="KW-0998">Cell outer membrane</keyword>
<evidence type="ECO:0000313" key="14">
    <source>
        <dbReference type="Proteomes" id="UP000218890"/>
    </source>
</evidence>
<keyword evidence="9" id="KW-0564">Palmitate</keyword>
<evidence type="ECO:0000256" key="11">
    <source>
        <dbReference type="ARBA" id="ARBA00023237"/>
    </source>
</evidence>
<evidence type="ECO:0000256" key="8">
    <source>
        <dbReference type="ARBA" id="ARBA00023136"/>
    </source>
</evidence>
<comment type="subunit">
    <text evidence="6">The basal body constitutes a major portion of the flagellar organelle and consists of four rings (L,P,S, and M) mounted on a central rod.</text>
</comment>
<evidence type="ECO:0000256" key="3">
    <source>
        <dbReference type="ARBA" id="ARBA00004442"/>
    </source>
</evidence>
<dbReference type="InterPro" id="IPR000527">
    <property type="entry name" value="Flag_Lring"/>
</dbReference>
<keyword evidence="14" id="KW-1185">Reference proteome</keyword>
<organism evidence="13 14">
    <name type="scientific">Halorhodospira halochloris</name>
    <name type="common">Ectothiorhodospira halochloris</name>
    <dbReference type="NCBI Taxonomy" id="1052"/>
    <lineage>
        <taxon>Bacteria</taxon>
        <taxon>Pseudomonadati</taxon>
        <taxon>Pseudomonadota</taxon>
        <taxon>Gammaproteobacteria</taxon>
        <taxon>Chromatiales</taxon>
        <taxon>Ectothiorhodospiraceae</taxon>
        <taxon>Halorhodospira</taxon>
    </lineage>
</organism>
<evidence type="ECO:0000256" key="10">
    <source>
        <dbReference type="ARBA" id="ARBA00023143"/>
    </source>
</evidence>
<dbReference type="GO" id="GO:0003774">
    <property type="term" value="F:cytoskeletal motor activity"/>
    <property type="evidence" value="ECO:0007669"/>
    <property type="project" value="InterPro"/>
</dbReference>
<dbReference type="GO" id="GO:0009427">
    <property type="term" value="C:bacterial-type flagellum basal body, distal rod, L ring"/>
    <property type="evidence" value="ECO:0007669"/>
    <property type="project" value="InterPro"/>
</dbReference>
<keyword evidence="8" id="KW-0472">Membrane</keyword>
<evidence type="ECO:0000256" key="7">
    <source>
        <dbReference type="ARBA" id="ARBA00022729"/>
    </source>
</evidence>